<organism evidence="8">
    <name type="scientific">Menopon gallinae</name>
    <name type="common">poultry shaft louse</name>
    <dbReference type="NCBI Taxonomy" id="328185"/>
    <lineage>
        <taxon>Eukaryota</taxon>
        <taxon>Metazoa</taxon>
        <taxon>Ecdysozoa</taxon>
        <taxon>Arthropoda</taxon>
        <taxon>Hexapoda</taxon>
        <taxon>Insecta</taxon>
        <taxon>Pterygota</taxon>
        <taxon>Neoptera</taxon>
        <taxon>Paraneoptera</taxon>
        <taxon>Psocodea</taxon>
        <taxon>Troctomorpha</taxon>
        <taxon>Phthiraptera</taxon>
        <taxon>Amblycera</taxon>
        <taxon>Menoponidae</taxon>
        <taxon>Menopon</taxon>
    </lineage>
</organism>
<dbReference type="Pfam" id="PF17682">
    <property type="entry name" value="Tau95_N"/>
    <property type="match status" value="1"/>
</dbReference>
<evidence type="ECO:0000259" key="7">
    <source>
        <dbReference type="Pfam" id="PF17682"/>
    </source>
</evidence>
<dbReference type="GO" id="GO:0005634">
    <property type="term" value="C:nucleus"/>
    <property type="evidence" value="ECO:0007669"/>
    <property type="project" value="UniProtKB-SubCell"/>
</dbReference>
<keyword evidence="2" id="KW-0238">DNA-binding</keyword>
<evidence type="ECO:0000256" key="2">
    <source>
        <dbReference type="ARBA" id="ARBA00023125"/>
    </source>
</evidence>
<proteinExistence type="predicted"/>
<evidence type="ECO:0000256" key="5">
    <source>
        <dbReference type="SAM" id="MobiDB-lite"/>
    </source>
</evidence>
<gene>
    <name evidence="8" type="ORF">PYX00_006480</name>
</gene>
<name>A0AAW2HWV8_9NEOP</name>
<dbReference type="GO" id="GO:0001002">
    <property type="term" value="F:RNA polymerase III type 1 promoter sequence-specific DNA binding"/>
    <property type="evidence" value="ECO:0007669"/>
    <property type="project" value="TreeGrafter"/>
</dbReference>
<evidence type="ECO:0000313" key="8">
    <source>
        <dbReference type="EMBL" id="KAL0273922.1"/>
    </source>
</evidence>
<accession>A0AAW2HWV8</accession>
<comment type="caution">
    <text evidence="8">The sequence shown here is derived from an EMBL/GenBank/DDBJ whole genome shotgun (WGS) entry which is preliminary data.</text>
</comment>
<feature type="domain" description="Transcription factor IIIC subunit 5 HTH" evidence="6">
    <location>
        <begin position="138"/>
        <end position="283"/>
    </location>
</feature>
<dbReference type="Pfam" id="PF09734">
    <property type="entry name" value="Tau95"/>
    <property type="match status" value="1"/>
</dbReference>
<evidence type="ECO:0000256" key="4">
    <source>
        <dbReference type="ARBA" id="ARBA00023242"/>
    </source>
</evidence>
<evidence type="ECO:0000259" key="6">
    <source>
        <dbReference type="Pfam" id="PF09734"/>
    </source>
</evidence>
<evidence type="ECO:0000256" key="1">
    <source>
        <dbReference type="ARBA" id="ARBA00004123"/>
    </source>
</evidence>
<keyword evidence="4" id="KW-0539">Nucleus</keyword>
<dbReference type="AlphaFoldDB" id="A0AAW2HWV8"/>
<dbReference type="InterPro" id="IPR040454">
    <property type="entry name" value="TF_IIIC_Tfc1/Sfc1"/>
</dbReference>
<keyword evidence="3" id="KW-0804">Transcription</keyword>
<dbReference type="InterPro" id="IPR041499">
    <property type="entry name" value="Tfc1/Sfc1_N"/>
</dbReference>
<comment type="subcellular location">
    <subcellularLocation>
        <location evidence="1">Nucleus</location>
    </subcellularLocation>
</comment>
<protein>
    <recommendedName>
        <fullName evidence="9">General transcription factor 3C polypeptide 5</fullName>
    </recommendedName>
</protein>
<reference evidence="8" key="1">
    <citation type="journal article" date="2024" name="Gigascience">
        <title>Chromosome-level genome of the poultry shaft louse Menopon gallinae provides insight into the host-switching and adaptive evolution of parasitic lice.</title>
        <authorList>
            <person name="Xu Y."/>
            <person name="Ma L."/>
            <person name="Liu S."/>
            <person name="Liang Y."/>
            <person name="Liu Q."/>
            <person name="He Z."/>
            <person name="Tian L."/>
            <person name="Duan Y."/>
            <person name="Cai W."/>
            <person name="Li H."/>
            <person name="Song F."/>
        </authorList>
    </citation>
    <scope>NUCLEOTIDE SEQUENCE</scope>
    <source>
        <strain evidence="8">Cailab_2023a</strain>
    </source>
</reference>
<evidence type="ECO:0000256" key="3">
    <source>
        <dbReference type="ARBA" id="ARBA00023163"/>
    </source>
</evidence>
<dbReference type="InterPro" id="IPR042536">
    <property type="entry name" value="TFIIIC_tauA_Sfc1"/>
</dbReference>
<feature type="region of interest" description="Disordered" evidence="5">
    <location>
        <begin position="418"/>
        <end position="444"/>
    </location>
</feature>
<dbReference type="PANTHER" id="PTHR13230:SF5">
    <property type="entry name" value="GENERAL TRANSCRIPTION FACTOR 3C POLYPEPTIDE 5"/>
    <property type="match status" value="1"/>
</dbReference>
<evidence type="ECO:0008006" key="9">
    <source>
        <dbReference type="Google" id="ProtNLM"/>
    </source>
</evidence>
<dbReference type="InterPro" id="IPR019136">
    <property type="entry name" value="TF_IIIC_su-5_HTH"/>
</dbReference>
<feature type="domain" description="Transcription factor IIIC subunit Tfc1/Sfc1 triple barrel" evidence="7">
    <location>
        <begin position="13"/>
        <end position="108"/>
    </location>
</feature>
<dbReference type="GO" id="GO:0001003">
    <property type="term" value="F:RNA polymerase III type 2 promoter sequence-specific DNA binding"/>
    <property type="evidence" value="ECO:0007669"/>
    <property type="project" value="TreeGrafter"/>
</dbReference>
<dbReference type="Gene3D" id="3.30.200.160">
    <property type="entry name" value="TFIIIC, subcomplex tauA, subunit Sfc1, barrel domain"/>
    <property type="match status" value="1"/>
</dbReference>
<dbReference type="EMBL" id="JARGDH010000003">
    <property type="protein sequence ID" value="KAL0273922.1"/>
    <property type="molecule type" value="Genomic_DNA"/>
</dbReference>
<feature type="compositionally biased region" description="Low complexity" evidence="5">
    <location>
        <begin position="434"/>
        <end position="444"/>
    </location>
</feature>
<sequence length="444" mass="50532">MEINKDDINRNLVSIHYPGVVKNEEKALETLGGIRVVSSIYCGKNRRLELRMRPDDVFCKPAFATKWPVTALVLKIKFKKKKKEIVSCDVIGHVTEEYRFTSLCDFQYIPTSKTESLYNKVVPRDLDLGWFKGECPFFLQPAAFSRMDTVQNFNFSKVIAEESKPNVIGRLKRKRYGCTKCITFENPEVPDGPKNAPSGVKWPAKIVTKQTLDKLMELFSTRPIYSKAAISGISKLPSDQLRCLLPCVAYFFSNGPWRSLWVRFGYDPRKDPSSRIYQTLDYRAKSDFTKEEKHNIFKKKRESIGSPLSIKYANQANRSAAIISRNLAEVVGKDEKVDIADHIFKPGVIPPARQCLYQYCDLHVPEIQSMLENLPMVDEQATCNEVHGWLPAGMSESCREVMNKYIAEEVRRRSELSLPTAPDVNARAQVNRFSGSESESSSDA</sequence>
<dbReference type="GO" id="GO:0000127">
    <property type="term" value="C:transcription factor TFIIIC complex"/>
    <property type="evidence" value="ECO:0007669"/>
    <property type="project" value="InterPro"/>
</dbReference>
<dbReference type="GO" id="GO:0006384">
    <property type="term" value="P:transcription initiation at RNA polymerase III promoter"/>
    <property type="evidence" value="ECO:0007669"/>
    <property type="project" value="InterPro"/>
</dbReference>
<dbReference type="PANTHER" id="PTHR13230">
    <property type="entry name" value="GENERAL TRANSCRIPTION FACTOR IIIC, POLYPEPTIDE 5"/>
    <property type="match status" value="1"/>
</dbReference>